<organism evidence="4 5">
    <name type="scientific">Daphnia pulex</name>
    <name type="common">Water flea</name>
    <dbReference type="NCBI Taxonomy" id="6669"/>
    <lineage>
        <taxon>Eukaryota</taxon>
        <taxon>Metazoa</taxon>
        <taxon>Ecdysozoa</taxon>
        <taxon>Arthropoda</taxon>
        <taxon>Crustacea</taxon>
        <taxon>Branchiopoda</taxon>
        <taxon>Diplostraca</taxon>
        <taxon>Cladocera</taxon>
        <taxon>Anomopoda</taxon>
        <taxon>Daphniidae</taxon>
        <taxon>Daphnia</taxon>
    </lineage>
</organism>
<evidence type="ECO:0000259" key="2">
    <source>
        <dbReference type="Pfam" id="PF00391"/>
    </source>
</evidence>
<sequence length="1352" mass="151544">MDLSTCLAFLTIFVVLFALWWKLFASLDVPKSLRSSYTNPGPWYLLKIIAARIWLSRKLKKNPRVLNNIIDDDYNKVDSKGYNQIGRLVPTNVEIAWEQPHPLKLMTDFDGLTFYGTDGDSIFLQVSINRLINRQAQVTLLFTLKDGTVYRLPAAPDTLISNTDGRESFNTDGRLKFQLLEAMKKWRITFNGLAKRTRHGKETEVHLRINLIWATFTRPFEFKREFSHKLLAQGMARERWRGQLDWSQMSEPTVDGVDQWGVMFGTYQDSSLDIEKEIYLRSLRQRRWGQNNASTLRRKLDIVGASEDGHYFYLSATSDSARLTHEVWGHVFQPNGFLYKIDASSLDLKDIGEKGTIPKHFSIRFSTKSRNYHATIHLLPSSPFEHFIGRPWVHCSTTYPCHLTLNSRQGRVVLVNTNVFHGYCPNENEVSVPYLSAPNREPSSFETEKLVLLFNEEACRFEKLVGGKGSSLALLSSNSRKAPVACQVPAGFCVTVNAWKAQTQNNRDIEEVFLQLEDVATGVVKGKLEEFCVKAEILVASLPVNTFVQDCIKEALQELFGEESERKRFAVRSSAVGEDGEELSSAGQNITVLGCQGFESIMSGLRKCWASLLSYQSVEYRRQHGEPLIPGMGVVIQEMVDAEAAGVLFTVNPNDGDPSKMILTANYGLGESVVSASADPDTFYVKRTSSGELSVSSRTVGAKQTKVILSDDGTREEKIAEEVSTTLCLSDEKVLELGQLGVYLEKAFGGPRDLEFAVSEGALYLLQARPVTALDAWTDFELRHEFDSPILTDSDYLTKANTGEVFPGATSPLGLSVTARALDLSFQFVIKEQFARFFEVNPWCIGRFNLFFQNQVFINVIDTFQRDIGEEITSHHRSVDMAIFGHLVSNSTMHQIGKDRFGVAGWGVKLLRFRHMFNDMCFNNRRVKKAVRKFADYSIPSEKYIDSQKLYDEISSQLPRLLEISNIHLQVSRAGTISQLIAFIILLDGRNEWTPELYGEMAQLLSSISNIESADVPVALKQIAEAIMKSDDVKEFTDHSPEVASVWLETDPGHAGRLFRSFIARHGHRGIKEFDIATETWGMNCRSLVSVLQSMVANPVSFAPNSQPTKSNDDWLKIIGQSKPGKYRALKFFVPRSRDAVIAREKTKSLLIRTIHVFRMAYRRLAQLLVRDGKIPDANLIFFFTHSELQQLILSNGVALISKANRRRKLHPDLDALVFPEMSLGIPKPLEESSSEELMVGADGVQLTGTPVFKGTVRATVRVALNLEEAKEIQNGDILITRSTDIGWSPYFPLLSGVVTELGGLISHGAVVAREYGLPAIVGCDKVTQVFRSGDVVILDGSKGTITRVDAS</sequence>
<feature type="domain" description="PEP-utilising enzyme mobile" evidence="2">
    <location>
        <begin position="1273"/>
        <end position="1344"/>
    </location>
</feature>
<dbReference type="Gene3D" id="3.30.470.20">
    <property type="entry name" value="ATP-grasp fold, B domain"/>
    <property type="match status" value="1"/>
</dbReference>
<dbReference type="SUPFAM" id="SSF52009">
    <property type="entry name" value="Phosphohistidine domain"/>
    <property type="match status" value="1"/>
</dbReference>
<dbReference type="OrthoDB" id="6435135at2759"/>
<dbReference type="EMBL" id="GL732539">
    <property type="protein sequence ID" value="EFX82660.1"/>
    <property type="molecule type" value="Genomic_DNA"/>
</dbReference>
<dbReference type="Gene3D" id="3.30.1490.20">
    <property type="entry name" value="ATP-grasp fold, A domain"/>
    <property type="match status" value="1"/>
</dbReference>
<evidence type="ECO:0000313" key="4">
    <source>
        <dbReference type="EMBL" id="EFX82660.1"/>
    </source>
</evidence>
<dbReference type="Pfam" id="PF01326">
    <property type="entry name" value="PPDK_N"/>
    <property type="match status" value="1"/>
</dbReference>
<keyword evidence="5" id="KW-1185">Reference proteome</keyword>
<comment type="similarity">
    <text evidence="1">Belongs to the PEP-utilizing enzyme family.</text>
</comment>
<protein>
    <recommendedName>
        <fullName evidence="6">Phosphoenolpyruvate synthase</fullName>
    </recommendedName>
</protein>
<evidence type="ECO:0000313" key="5">
    <source>
        <dbReference type="Proteomes" id="UP000000305"/>
    </source>
</evidence>
<dbReference type="PhylomeDB" id="E9GD24"/>
<dbReference type="InterPro" id="IPR008279">
    <property type="entry name" value="PEP-util_enz_mobile_dom"/>
</dbReference>
<dbReference type="KEGG" id="dpx:DAPPUDRAFT_316481"/>
<dbReference type="PANTHER" id="PTHR43615:SF1">
    <property type="entry name" value="PPDK_N DOMAIN-CONTAINING PROTEIN"/>
    <property type="match status" value="1"/>
</dbReference>
<dbReference type="InterPro" id="IPR036637">
    <property type="entry name" value="Phosphohistidine_dom_sf"/>
</dbReference>
<dbReference type="eggNOG" id="ENOG502QS3J">
    <property type="taxonomic scope" value="Eukaryota"/>
</dbReference>
<dbReference type="InterPro" id="IPR002192">
    <property type="entry name" value="PPDK_AMP/ATP-bd"/>
</dbReference>
<dbReference type="Proteomes" id="UP000000305">
    <property type="component" value="Unassembled WGS sequence"/>
</dbReference>
<dbReference type="HOGENOM" id="CLU_005950_2_0_1"/>
<dbReference type="Pfam" id="PF00391">
    <property type="entry name" value="PEP-utilizers"/>
    <property type="match status" value="1"/>
</dbReference>
<name>E9GD24_DAPPU</name>
<dbReference type="GO" id="GO:0005524">
    <property type="term" value="F:ATP binding"/>
    <property type="evidence" value="ECO:0007669"/>
    <property type="project" value="InterPro"/>
</dbReference>
<dbReference type="SUPFAM" id="SSF56059">
    <property type="entry name" value="Glutathione synthetase ATP-binding domain-like"/>
    <property type="match status" value="1"/>
</dbReference>
<dbReference type="InterPro" id="IPR013815">
    <property type="entry name" value="ATP_grasp_subdomain_1"/>
</dbReference>
<dbReference type="GO" id="GO:0016301">
    <property type="term" value="F:kinase activity"/>
    <property type="evidence" value="ECO:0007669"/>
    <property type="project" value="InterPro"/>
</dbReference>
<dbReference type="Gene3D" id="3.50.30.10">
    <property type="entry name" value="Phosphohistidine domain"/>
    <property type="match status" value="1"/>
</dbReference>
<dbReference type="OMA" id="HRKFEQG"/>
<reference evidence="4 5" key="1">
    <citation type="journal article" date="2011" name="Science">
        <title>The ecoresponsive genome of Daphnia pulex.</title>
        <authorList>
            <person name="Colbourne J.K."/>
            <person name="Pfrender M.E."/>
            <person name="Gilbert D."/>
            <person name="Thomas W.K."/>
            <person name="Tucker A."/>
            <person name="Oakley T.H."/>
            <person name="Tokishita S."/>
            <person name="Aerts A."/>
            <person name="Arnold G.J."/>
            <person name="Basu M.K."/>
            <person name="Bauer D.J."/>
            <person name="Caceres C.E."/>
            <person name="Carmel L."/>
            <person name="Casola C."/>
            <person name="Choi J.H."/>
            <person name="Detter J.C."/>
            <person name="Dong Q."/>
            <person name="Dusheyko S."/>
            <person name="Eads B.D."/>
            <person name="Frohlich T."/>
            <person name="Geiler-Samerotte K.A."/>
            <person name="Gerlach D."/>
            <person name="Hatcher P."/>
            <person name="Jogdeo S."/>
            <person name="Krijgsveld J."/>
            <person name="Kriventseva E.V."/>
            <person name="Kultz D."/>
            <person name="Laforsch C."/>
            <person name="Lindquist E."/>
            <person name="Lopez J."/>
            <person name="Manak J.R."/>
            <person name="Muller J."/>
            <person name="Pangilinan J."/>
            <person name="Patwardhan R.P."/>
            <person name="Pitluck S."/>
            <person name="Pritham E.J."/>
            <person name="Rechtsteiner A."/>
            <person name="Rho M."/>
            <person name="Rogozin I.B."/>
            <person name="Sakarya O."/>
            <person name="Salamov A."/>
            <person name="Schaack S."/>
            <person name="Shapiro H."/>
            <person name="Shiga Y."/>
            <person name="Skalitzky C."/>
            <person name="Smith Z."/>
            <person name="Souvorov A."/>
            <person name="Sung W."/>
            <person name="Tang Z."/>
            <person name="Tsuchiya D."/>
            <person name="Tu H."/>
            <person name="Vos H."/>
            <person name="Wang M."/>
            <person name="Wolf Y.I."/>
            <person name="Yamagata H."/>
            <person name="Yamada T."/>
            <person name="Ye Y."/>
            <person name="Shaw J.R."/>
            <person name="Andrews J."/>
            <person name="Crease T.J."/>
            <person name="Tang H."/>
            <person name="Lucas S.M."/>
            <person name="Robertson H.M."/>
            <person name="Bork P."/>
            <person name="Koonin E.V."/>
            <person name="Zdobnov E.M."/>
            <person name="Grigoriev I.V."/>
            <person name="Lynch M."/>
            <person name="Boore J.L."/>
        </authorList>
    </citation>
    <scope>NUCLEOTIDE SEQUENCE [LARGE SCALE GENOMIC DNA]</scope>
</reference>
<feature type="domain" description="Pyruvate phosphate dikinase AMP/ATP-binding" evidence="3">
    <location>
        <begin position="463"/>
        <end position="775"/>
    </location>
</feature>
<evidence type="ECO:0000259" key="3">
    <source>
        <dbReference type="Pfam" id="PF01326"/>
    </source>
</evidence>
<dbReference type="InParanoid" id="E9GD24"/>
<proteinExistence type="inferred from homology"/>
<gene>
    <name evidence="4" type="ORF">DAPPUDRAFT_316481</name>
</gene>
<accession>E9GD24</accession>
<dbReference type="InterPro" id="IPR051549">
    <property type="entry name" value="PEP_Utilizing_Enz"/>
</dbReference>
<dbReference type="PANTHER" id="PTHR43615">
    <property type="entry name" value="PHOSPHOENOLPYRUVATE SYNTHASE-RELATED"/>
    <property type="match status" value="1"/>
</dbReference>
<evidence type="ECO:0000256" key="1">
    <source>
        <dbReference type="ARBA" id="ARBA00007837"/>
    </source>
</evidence>
<evidence type="ECO:0008006" key="6">
    <source>
        <dbReference type="Google" id="ProtNLM"/>
    </source>
</evidence>